<dbReference type="GO" id="GO:0004731">
    <property type="term" value="F:purine-nucleoside phosphorylase activity"/>
    <property type="evidence" value="ECO:0007669"/>
    <property type="project" value="TreeGrafter"/>
</dbReference>
<dbReference type="EC" id="2.4.2.3" evidence="1"/>
<feature type="domain" description="Nucleoside phosphorylase" evidence="4">
    <location>
        <begin position="29"/>
        <end position="271"/>
    </location>
</feature>
<dbReference type="Proteomes" id="UP000315131">
    <property type="component" value="Unassembled WGS sequence"/>
</dbReference>
<comment type="caution">
    <text evidence="5">The sequence shown here is derived from an EMBL/GenBank/DDBJ whole genome shotgun (WGS) entry which is preliminary data.</text>
</comment>
<dbReference type="EMBL" id="VHSF01000001">
    <property type="protein sequence ID" value="TRO66461.1"/>
    <property type="molecule type" value="Genomic_DNA"/>
</dbReference>
<dbReference type="GO" id="GO:0004850">
    <property type="term" value="F:uridine phosphorylase activity"/>
    <property type="evidence" value="ECO:0007669"/>
    <property type="project" value="UniProtKB-EC"/>
</dbReference>
<evidence type="ECO:0000313" key="5">
    <source>
        <dbReference type="EMBL" id="TRO66461.1"/>
    </source>
</evidence>
<dbReference type="SUPFAM" id="SSF53167">
    <property type="entry name" value="Purine and uridine phosphorylases"/>
    <property type="match status" value="1"/>
</dbReference>
<organism evidence="5 6">
    <name type="scientific">Christiangramia sabulilitoris</name>
    <dbReference type="NCBI Taxonomy" id="2583991"/>
    <lineage>
        <taxon>Bacteria</taxon>
        <taxon>Pseudomonadati</taxon>
        <taxon>Bacteroidota</taxon>
        <taxon>Flavobacteriia</taxon>
        <taxon>Flavobacteriales</taxon>
        <taxon>Flavobacteriaceae</taxon>
        <taxon>Christiangramia</taxon>
    </lineage>
</organism>
<comment type="catalytic activity">
    <reaction evidence="3">
        <text>uridine + phosphate = alpha-D-ribose 1-phosphate + uracil</text>
        <dbReference type="Rhea" id="RHEA:24388"/>
        <dbReference type="ChEBI" id="CHEBI:16704"/>
        <dbReference type="ChEBI" id="CHEBI:17568"/>
        <dbReference type="ChEBI" id="CHEBI:43474"/>
        <dbReference type="ChEBI" id="CHEBI:57720"/>
        <dbReference type="EC" id="2.4.2.3"/>
    </reaction>
</comment>
<protein>
    <recommendedName>
        <fullName evidence="2">Uridine phosphorylase</fullName>
        <ecNumber evidence="1">2.4.2.3</ecNumber>
    </recommendedName>
</protein>
<dbReference type="Gene3D" id="3.40.50.1580">
    <property type="entry name" value="Nucleoside phosphorylase domain"/>
    <property type="match status" value="1"/>
</dbReference>
<evidence type="ECO:0000256" key="3">
    <source>
        <dbReference type="ARBA" id="ARBA00048447"/>
    </source>
</evidence>
<dbReference type="AlphaFoldDB" id="A0A550I682"/>
<dbReference type="GO" id="GO:0006152">
    <property type="term" value="P:purine nucleoside catabolic process"/>
    <property type="evidence" value="ECO:0007669"/>
    <property type="project" value="TreeGrafter"/>
</dbReference>
<reference evidence="5 6" key="1">
    <citation type="submission" date="2019-06" db="EMBL/GenBank/DDBJ databases">
        <title>Gramella sabulilitoris sp. nov., isolated from a marine sand.</title>
        <authorList>
            <person name="Yoon J.-H."/>
        </authorList>
    </citation>
    <scope>NUCLEOTIDE SEQUENCE [LARGE SCALE GENOMIC DNA]</scope>
    <source>
        <strain evidence="5 6">HSMS-1</strain>
    </source>
</reference>
<dbReference type="InterPro" id="IPR035994">
    <property type="entry name" value="Nucleoside_phosphorylase_sf"/>
</dbReference>
<evidence type="ECO:0000256" key="1">
    <source>
        <dbReference type="ARBA" id="ARBA00011888"/>
    </source>
</evidence>
<dbReference type="CDD" id="cd00436">
    <property type="entry name" value="UP_TbUP-like"/>
    <property type="match status" value="1"/>
</dbReference>
<name>A0A550I682_9FLAO</name>
<dbReference type="Pfam" id="PF01048">
    <property type="entry name" value="PNP_UDP_1"/>
    <property type="match status" value="1"/>
</dbReference>
<gene>
    <name evidence="5" type="ORF">FGM01_00845</name>
</gene>
<evidence type="ECO:0000256" key="2">
    <source>
        <dbReference type="ARBA" id="ARBA00021980"/>
    </source>
</evidence>
<evidence type="ECO:0000313" key="6">
    <source>
        <dbReference type="Proteomes" id="UP000315131"/>
    </source>
</evidence>
<dbReference type="PANTHER" id="PTHR43691:SF11">
    <property type="entry name" value="FI09636P-RELATED"/>
    <property type="match status" value="1"/>
</dbReference>
<dbReference type="InterPro" id="IPR000845">
    <property type="entry name" value="Nucleoside_phosphorylase_d"/>
</dbReference>
<dbReference type="GO" id="GO:0005829">
    <property type="term" value="C:cytosol"/>
    <property type="evidence" value="ECO:0007669"/>
    <property type="project" value="TreeGrafter"/>
</dbReference>
<accession>A0A550I682</accession>
<dbReference type="PANTHER" id="PTHR43691">
    <property type="entry name" value="URIDINE PHOSPHORYLASE"/>
    <property type="match status" value="1"/>
</dbReference>
<dbReference type="RefSeq" id="WP_143409230.1">
    <property type="nucleotide sequence ID" value="NZ_VHSF01000001.1"/>
</dbReference>
<keyword evidence="6" id="KW-1185">Reference proteome</keyword>
<evidence type="ECO:0000259" key="4">
    <source>
        <dbReference type="Pfam" id="PF01048"/>
    </source>
</evidence>
<sequence length="289" mass="31961">MTLHASTLILNKDGSVYHLGLLPEDLANIVITVGDPDRVPLISEHFDNIKVRKHKREFCTHTGTYKGTRITVMSTGMGTDNIDIALTELDLLVNIDLKAKKEKKEQKSLNIVRIGTTGSLHKSIPTGSFVLSEMALGFDGLMYYYKSDDILETDIAEAFVRQTDWSPKKATPYVVKGGENILKKLRSAKTIPGFTGTNIGFYGPQGRVLRLELPDPELNDKIAAFKHNDLFITNLEMETSGIYGMSKLLGHNAASINLVVANRATGEFAENADVLMNEMIIYTLDKLVS</sequence>
<proteinExistence type="predicted"/>
<dbReference type="OrthoDB" id="9772602at2"/>